<comment type="similarity">
    <text evidence="1">Belongs to the peptidase S10 family.</text>
</comment>
<keyword evidence="3" id="KW-0645">Protease</keyword>
<dbReference type="PRINTS" id="PR00724">
    <property type="entry name" value="CRBOXYPTASEC"/>
</dbReference>
<gene>
    <name evidence="7" type="ORF">SCLCIDRAFT_1216721</name>
</gene>
<evidence type="ECO:0000256" key="6">
    <source>
        <dbReference type="SAM" id="SignalP"/>
    </source>
</evidence>
<dbReference type="InterPro" id="IPR001563">
    <property type="entry name" value="Peptidase_S10"/>
</dbReference>
<keyword evidence="8" id="KW-1185">Reference proteome</keyword>
<dbReference type="Gene3D" id="1.10.287.410">
    <property type="match status" value="1"/>
</dbReference>
<keyword evidence="6" id="KW-0732">Signal</keyword>
<name>A0A0C3DX09_9AGAM</name>
<evidence type="ECO:0000313" key="7">
    <source>
        <dbReference type="EMBL" id="KIM60456.1"/>
    </source>
</evidence>
<dbReference type="PANTHER" id="PTHR11802">
    <property type="entry name" value="SERINE PROTEASE FAMILY S10 SERINE CARBOXYPEPTIDASE"/>
    <property type="match status" value="1"/>
</dbReference>
<evidence type="ECO:0000256" key="4">
    <source>
        <dbReference type="ARBA" id="ARBA00022801"/>
    </source>
</evidence>
<dbReference type="Gene3D" id="3.40.50.1820">
    <property type="entry name" value="alpha/beta hydrolase"/>
    <property type="match status" value="1"/>
</dbReference>
<dbReference type="SUPFAM" id="SSF53474">
    <property type="entry name" value="alpha/beta-Hydrolases"/>
    <property type="match status" value="1"/>
</dbReference>
<sequence>MHLHRLVLSSITAIVSTAVVKTVSIGTNNLGPESISVRFNSQKFKDTNLHYVKDSGICETTPGVTQYSGYVEVGKNMSMWFWFFEARHSPETAPFTLWLNGGPGCSSMIGLFQENGPCHVNADGKTTNLNSYSWNNVSNMIYIDQPIGTGFSYGTDTVNSTAAAAPFVWQAFQVLFESKALDDYASRELIFSTESYGGHYGPAFVTYFNEQNAKIAQGTLKAETIVVSALLINDGWIDPLIQNIALYNFTKNAPGYGQLLSDAVLTNISHALWDKGGCVDQQEACYAAGNSLSSDAICLKADTYCGNYVYTPAMGNYDPYDLGQNSSALFPPEYYVDYLHTPAVMKQIGAKSNYSECPDAPYYHVINTGDDARSFLPELSNLANSGLKILIWAGDTDIICNWVGVYASVLQMNWYGRDVFNNLPLTNITLNGVTIASVANLDNFSFARVYGAGHEVPAFQPAAALEIFSQIIRGEQLHSG</sequence>
<feature type="signal peptide" evidence="6">
    <location>
        <begin position="1"/>
        <end position="17"/>
    </location>
</feature>
<dbReference type="MEROPS" id="S10.008"/>
<dbReference type="GO" id="GO:0004185">
    <property type="term" value="F:serine-type carboxypeptidase activity"/>
    <property type="evidence" value="ECO:0007669"/>
    <property type="project" value="InterPro"/>
</dbReference>
<feature type="chain" id="PRO_5002163617" description="Carboxypeptidase" evidence="6">
    <location>
        <begin position="18"/>
        <end position="480"/>
    </location>
</feature>
<dbReference type="GO" id="GO:0006508">
    <property type="term" value="P:proteolysis"/>
    <property type="evidence" value="ECO:0007669"/>
    <property type="project" value="UniProtKB-KW"/>
</dbReference>
<dbReference type="GO" id="GO:0000324">
    <property type="term" value="C:fungal-type vacuole"/>
    <property type="evidence" value="ECO:0007669"/>
    <property type="project" value="TreeGrafter"/>
</dbReference>
<dbReference type="InParanoid" id="A0A0C3DX09"/>
<protein>
    <recommendedName>
        <fullName evidence="9">Carboxypeptidase</fullName>
    </recommendedName>
</protein>
<organism evidence="7 8">
    <name type="scientific">Scleroderma citrinum Foug A</name>
    <dbReference type="NCBI Taxonomy" id="1036808"/>
    <lineage>
        <taxon>Eukaryota</taxon>
        <taxon>Fungi</taxon>
        <taxon>Dikarya</taxon>
        <taxon>Basidiomycota</taxon>
        <taxon>Agaricomycotina</taxon>
        <taxon>Agaricomycetes</taxon>
        <taxon>Agaricomycetidae</taxon>
        <taxon>Boletales</taxon>
        <taxon>Sclerodermatineae</taxon>
        <taxon>Sclerodermataceae</taxon>
        <taxon>Scleroderma</taxon>
    </lineage>
</organism>
<dbReference type="EMBL" id="KN822061">
    <property type="protein sequence ID" value="KIM60456.1"/>
    <property type="molecule type" value="Genomic_DNA"/>
</dbReference>
<dbReference type="AlphaFoldDB" id="A0A0C3DX09"/>
<keyword evidence="2" id="KW-0121">Carboxypeptidase</keyword>
<evidence type="ECO:0000256" key="1">
    <source>
        <dbReference type="ARBA" id="ARBA00009431"/>
    </source>
</evidence>
<dbReference type="InterPro" id="IPR033124">
    <property type="entry name" value="Ser_caboxypep_his_AS"/>
</dbReference>
<evidence type="ECO:0000313" key="8">
    <source>
        <dbReference type="Proteomes" id="UP000053989"/>
    </source>
</evidence>
<dbReference type="PROSITE" id="PS00560">
    <property type="entry name" value="CARBOXYPEPT_SER_HIS"/>
    <property type="match status" value="1"/>
</dbReference>
<accession>A0A0C3DX09</accession>
<keyword evidence="4" id="KW-0378">Hydrolase</keyword>
<dbReference type="OrthoDB" id="443318at2759"/>
<dbReference type="PANTHER" id="PTHR11802:SF453">
    <property type="entry name" value="S1, PUTATIVE-RELATED"/>
    <property type="match status" value="1"/>
</dbReference>
<dbReference type="HOGENOM" id="CLU_008523_10_3_1"/>
<evidence type="ECO:0000256" key="5">
    <source>
        <dbReference type="ARBA" id="ARBA00023180"/>
    </source>
</evidence>
<keyword evidence="5" id="KW-0325">Glycoprotein</keyword>
<dbReference type="InterPro" id="IPR029058">
    <property type="entry name" value="AB_hydrolase_fold"/>
</dbReference>
<evidence type="ECO:0008006" key="9">
    <source>
        <dbReference type="Google" id="ProtNLM"/>
    </source>
</evidence>
<reference evidence="8" key="2">
    <citation type="submission" date="2015-01" db="EMBL/GenBank/DDBJ databases">
        <title>Evolutionary Origins and Diversification of the Mycorrhizal Mutualists.</title>
        <authorList>
            <consortium name="DOE Joint Genome Institute"/>
            <consortium name="Mycorrhizal Genomics Consortium"/>
            <person name="Kohler A."/>
            <person name="Kuo A."/>
            <person name="Nagy L.G."/>
            <person name="Floudas D."/>
            <person name="Copeland A."/>
            <person name="Barry K.W."/>
            <person name="Cichocki N."/>
            <person name="Veneault-Fourrey C."/>
            <person name="LaButti K."/>
            <person name="Lindquist E.A."/>
            <person name="Lipzen A."/>
            <person name="Lundell T."/>
            <person name="Morin E."/>
            <person name="Murat C."/>
            <person name="Riley R."/>
            <person name="Ohm R."/>
            <person name="Sun H."/>
            <person name="Tunlid A."/>
            <person name="Henrissat B."/>
            <person name="Grigoriev I.V."/>
            <person name="Hibbett D.S."/>
            <person name="Martin F."/>
        </authorList>
    </citation>
    <scope>NUCLEOTIDE SEQUENCE [LARGE SCALE GENOMIC DNA]</scope>
    <source>
        <strain evidence="8">Foug A</strain>
    </source>
</reference>
<evidence type="ECO:0000256" key="3">
    <source>
        <dbReference type="ARBA" id="ARBA00022670"/>
    </source>
</evidence>
<evidence type="ECO:0000256" key="2">
    <source>
        <dbReference type="ARBA" id="ARBA00022645"/>
    </source>
</evidence>
<dbReference type="Pfam" id="PF00450">
    <property type="entry name" value="Peptidase_S10"/>
    <property type="match status" value="1"/>
</dbReference>
<reference evidence="7 8" key="1">
    <citation type="submission" date="2014-04" db="EMBL/GenBank/DDBJ databases">
        <authorList>
            <consortium name="DOE Joint Genome Institute"/>
            <person name="Kuo A."/>
            <person name="Kohler A."/>
            <person name="Nagy L.G."/>
            <person name="Floudas D."/>
            <person name="Copeland A."/>
            <person name="Barry K.W."/>
            <person name="Cichocki N."/>
            <person name="Veneault-Fourrey C."/>
            <person name="LaButti K."/>
            <person name="Lindquist E.A."/>
            <person name="Lipzen A."/>
            <person name="Lundell T."/>
            <person name="Morin E."/>
            <person name="Murat C."/>
            <person name="Sun H."/>
            <person name="Tunlid A."/>
            <person name="Henrissat B."/>
            <person name="Grigoriev I.V."/>
            <person name="Hibbett D.S."/>
            <person name="Martin F."/>
            <person name="Nordberg H.P."/>
            <person name="Cantor M.N."/>
            <person name="Hua S.X."/>
        </authorList>
    </citation>
    <scope>NUCLEOTIDE SEQUENCE [LARGE SCALE GENOMIC DNA]</scope>
    <source>
        <strain evidence="7 8">Foug A</strain>
    </source>
</reference>
<proteinExistence type="inferred from homology"/>
<dbReference type="Proteomes" id="UP000053989">
    <property type="component" value="Unassembled WGS sequence"/>
</dbReference>